<dbReference type="PANTHER" id="PTHR43491:SF2">
    <property type="entry name" value="UDP-N-ACETYL-D-MANNOSAMINE DEHYDROGENASE"/>
    <property type="match status" value="1"/>
</dbReference>
<dbReference type="PANTHER" id="PTHR43491">
    <property type="entry name" value="UDP-N-ACETYL-D-MANNOSAMINE DEHYDROGENASE"/>
    <property type="match status" value="1"/>
</dbReference>
<organism evidence="6">
    <name type="scientific">Rhizobium leguminosarum</name>
    <dbReference type="NCBI Taxonomy" id="384"/>
    <lineage>
        <taxon>Bacteria</taxon>
        <taxon>Pseudomonadati</taxon>
        <taxon>Pseudomonadota</taxon>
        <taxon>Alphaproteobacteria</taxon>
        <taxon>Hyphomicrobiales</taxon>
        <taxon>Rhizobiaceae</taxon>
        <taxon>Rhizobium/Agrobacterium group</taxon>
        <taxon>Rhizobium</taxon>
    </lineage>
</organism>
<sequence>MQKTPKIAVIGLGYVGLPLLSAFSKHFSVIGYDVDDRHIGDLRNGIDRRNMLSPSAEEALLSTHVTSEVSELRGANVFVITVPTPVGPENKPDLEPLLNACDAVAAVIEAGALVIIESTVYPGVTENICGPRIESRCGLSTMKDFKLAYSPERINPGDSSRGLDNVVKVISAQDDDALERVSAIYSKVVKAGVFKASSIGVAEAAKVFENVQRDVNIAAVNELARICDALAISTKEVLSAAATKWNFLGFSPGLVGGHCIGVDPYYLAAKSISAGYVPKLILSTRELNESMVEFVSDKIVNLLNLKKIAKFCRIGVLGMTFKENVNDLRNSKTIEVINNLTAHDIEVVVCDPVVDASLAGNLIQAPLVNLEELRDLDALLVMVPHDEFRQIGIVELLRKVRNDGIFVDIKGIFDSGLLPEGMTYWSL</sequence>
<proteinExistence type="inferred from homology"/>
<dbReference type="InterPro" id="IPR014027">
    <property type="entry name" value="UDP-Glc/GDP-Man_DH_C"/>
</dbReference>
<evidence type="ECO:0000256" key="2">
    <source>
        <dbReference type="ARBA" id="ARBA00023002"/>
    </source>
</evidence>
<accession>A0A154IDA4</accession>
<dbReference type="SUPFAM" id="SSF52413">
    <property type="entry name" value="UDP-glucose/GDP-mannose dehydrogenase C-terminal domain"/>
    <property type="match status" value="1"/>
</dbReference>
<dbReference type="InterPro" id="IPR036220">
    <property type="entry name" value="UDP-Glc/GDP-Man_DH_C_sf"/>
</dbReference>
<dbReference type="RefSeq" id="WP_062943674.1">
    <property type="nucleotide sequence ID" value="NZ_CP171845.1"/>
</dbReference>
<dbReference type="Pfam" id="PF03720">
    <property type="entry name" value="UDPG_MGDP_dh_C"/>
    <property type="match status" value="1"/>
</dbReference>
<comment type="similarity">
    <text evidence="1 4">Belongs to the UDP-glucose/GDP-mannose dehydrogenase family.</text>
</comment>
<reference evidence="6" key="1">
    <citation type="submission" date="2016-03" db="EMBL/GenBank/DDBJ databases">
        <title>Microsymbionts genomes from the relict species Vavilovia formosa.</title>
        <authorList>
            <person name="Chirak E."/>
            <person name="Kimeklis A."/>
            <person name="Kopat V."/>
            <person name="Andronov E."/>
        </authorList>
    </citation>
    <scope>NUCLEOTIDE SEQUENCE [LARGE SCALE GENOMIC DNA]</scope>
    <source>
        <strain evidence="6">Vaf12</strain>
    </source>
</reference>
<keyword evidence="3" id="KW-0520">NAD</keyword>
<dbReference type="Pfam" id="PF00984">
    <property type="entry name" value="UDPG_MGDP_dh"/>
    <property type="match status" value="1"/>
</dbReference>
<dbReference type="GO" id="GO:0016628">
    <property type="term" value="F:oxidoreductase activity, acting on the CH-CH group of donors, NAD or NADP as acceptor"/>
    <property type="evidence" value="ECO:0007669"/>
    <property type="project" value="InterPro"/>
</dbReference>
<evidence type="ECO:0000256" key="1">
    <source>
        <dbReference type="ARBA" id="ARBA00006601"/>
    </source>
</evidence>
<dbReference type="SMART" id="SM00984">
    <property type="entry name" value="UDPG_MGDP_dh_C"/>
    <property type="match status" value="1"/>
</dbReference>
<gene>
    <name evidence="6" type="ORF">A4A59_26435</name>
</gene>
<evidence type="ECO:0000256" key="4">
    <source>
        <dbReference type="PIRNR" id="PIRNR000124"/>
    </source>
</evidence>
<dbReference type="InterPro" id="IPR028359">
    <property type="entry name" value="UDP_ManNAc/GlcNAc_DH"/>
</dbReference>
<dbReference type="InterPro" id="IPR001732">
    <property type="entry name" value="UDP-Glc/GDP-Man_DH_N"/>
</dbReference>
<dbReference type="EMBL" id="LVYU01000113">
    <property type="protein sequence ID" value="KZA98560.1"/>
    <property type="molecule type" value="Genomic_DNA"/>
</dbReference>
<evidence type="ECO:0000256" key="3">
    <source>
        <dbReference type="ARBA" id="ARBA00023027"/>
    </source>
</evidence>
<dbReference type="NCBIfam" id="TIGR03026">
    <property type="entry name" value="NDP-sugDHase"/>
    <property type="match status" value="1"/>
</dbReference>
<keyword evidence="2" id="KW-0560">Oxidoreductase</keyword>
<comment type="caution">
    <text evidence="6">The sequence shown here is derived from an EMBL/GenBank/DDBJ whole genome shotgun (WGS) entry which is preliminary data.</text>
</comment>
<dbReference type="GO" id="GO:0051287">
    <property type="term" value="F:NAD binding"/>
    <property type="evidence" value="ECO:0007669"/>
    <property type="project" value="InterPro"/>
</dbReference>
<feature type="domain" description="UDP-glucose/GDP-mannose dehydrogenase C-terminal" evidence="5">
    <location>
        <begin position="315"/>
        <end position="415"/>
    </location>
</feature>
<dbReference type="SUPFAM" id="SSF48179">
    <property type="entry name" value="6-phosphogluconate dehydrogenase C-terminal domain-like"/>
    <property type="match status" value="1"/>
</dbReference>
<evidence type="ECO:0000259" key="5">
    <source>
        <dbReference type="SMART" id="SM00984"/>
    </source>
</evidence>
<dbReference type="GO" id="GO:0000271">
    <property type="term" value="P:polysaccharide biosynthetic process"/>
    <property type="evidence" value="ECO:0007669"/>
    <property type="project" value="InterPro"/>
</dbReference>
<name>A0A154IDA4_RHILE</name>
<dbReference type="PIRSF" id="PIRSF500136">
    <property type="entry name" value="UDP_ManNAc_DH"/>
    <property type="match status" value="1"/>
</dbReference>
<protein>
    <recommendedName>
        <fullName evidence="5">UDP-glucose/GDP-mannose dehydrogenase C-terminal domain-containing protein</fullName>
    </recommendedName>
</protein>
<dbReference type="InterPro" id="IPR008927">
    <property type="entry name" value="6-PGluconate_DH-like_C_sf"/>
</dbReference>
<dbReference type="InterPro" id="IPR014026">
    <property type="entry name" value="UDP-Glc/GDP-Man_DH_dimer"/>
</dbReference>
<dbReference type="InterPro" id="IPR017476">
    <property type="entry name" value="UDP-Glc/GDP-Man"/>
</dbReference>
<dbReference type="AlphaFoldDB" id="A0A154IDA4"/>
<evidence type="ECO:0000313" key="6">
    <source>
        <dbReference type="EMBL" id="KZA98560.1"/>
    </source>
</evidence>
<dbReference type="SUPFAM" id="SSF51735">
    <property type="entry name" value="NAD(P)-binding Rossmann-fold domains"/>
    <property type="match status" value="1"/>
</dbReference>
<dbReference type="Pfam" id="PF03721">
    <property type="entry name" value="UDPG_MGDP_dh_N"/>
    <property type="match status" value="1"/>
</dbReference>
<dbReference type="PIRSF" id="PIRSF000124">
    <property type="entry name" value="UDPglc_GDPman_dh"/>
    <property type="match status" value="1"/>
</dbReference>
<dbReference type="InterPro" id="IPR036291">
    <property type="entry name" value="NAD(P)-bd_dom_sf"/>
</dbReference>
<dbReference type="GO" id="GO:0016616">
    <property type="term" value="F:oxidoreductase activity, acting on the CH-OH group of donors, NAD or NADP as acceptor"/>
    <property type="evidence" value="ECO:0007669"/>
    <property type="project" value="InterPro"/>
</dbReference>
<dbReference type="Gene3D" id="3.40.50.720">
    <property type="entry name" value="NAD(P)-binding Rossmann-like Domain"/>
    <property type="match status" value="2"/>
</dbReference>